<reference evidence="1 2" key="1">
    <citation type="submission" date="2017-09" db="EMBL/GenBank/DDBJ databases">
        <authorList>
            <person name="Lee N."/>
            <person name="Cho B.-K."/>
        </authorList>
    </citation>
    <scope>NUCLEOTIDE SEQUENCE [LARGE SCALE GENOMIC DNA]</scope>
    <source>
        <strain evidence="1 2">ATCC 13740</strain>
    </source>
</reference>
<dbReference type="RefSeq" id="WP_150482794.1">
    <property type="nucleotide sequence ID" value="NZ_BMTB01000004.1"/>
</dbReference>
<gene>
    <name evidence="1" type="ORF">CP976_27785</name>
</gene>
<dbReference type="KEGG" id="scoe:CP976_27785"/>
<accession>A0A5J6I7M1</accession>
<dbReference type="GeneID" id="91419858"/>
<sequence length="243" mass="25846">MSGEVVVKVSWGPRSETPLQLAQRWLELLTGLSELSEGALAEWRWEEDSGPGQLVPVESKDFAAALEAANTQDDRDILGYTANVVATQPDGAYLRARVIAGGSNEYSPFTAVVHLFPASGSAAVPLTGRFTDVLALLADVWDADHGLTYDRPLYNELRSAYGLRASHPRAGWAVYLSESRAARVPDDFSALRRMPARHGGVVLEIADSSGGTPSTQAVLAAHKTLAGTGALDPLPVPATEAKL</sequence>
<proteinExistence type="predicted"/>
<name>A0A5J6I7M1_STRC4</name>
<protein>
    <submittedName>
        <fullName evidence="1">Uncharacterized protein</fullName>
    </submittedName>
</protein>
<evidence type="ECO:0000313" key="2">
    <source>
        <dbReference type="Proteomes" id="UP000326598"/>
    </source>
</evidence>
<organism evidence="1 2">
    <name type="scientific">Streptomyces coeruleorubidus</name>
    <dbReference type="NCBI Taxonomy" id="116188"/>
    <lineage>
        <taxon>Bacteria</taxon>
        <taxon>Bacillati</taxon>
        <taxon>Actinomycetota</taxon>
        <taxon>Actinomycetes</taxon>
        <taxon>Kitasatosporales</taxon>
        <taxon>Streptomycetaceae</taxon>
        <taxon>Streptomyces</taxon>
    </lineage>
</organism>
<evidence type="ECO:0000313" key="1">
    <source>
        <dbReference type="EMBL" id="QEV27542.1"/>
    </source>
</evidence>
<dbReference type="Proteomes" id="UP000326598">
    <property type="component" value="Chromosome"/>
</dbReference>
<dbReference type="AlphaFoldDB" id="A0A5J6I7M1"/>
<dbReference type="EMBL" id="CP023694">
    <property type="protein sequence ID" value="QEV27542.1"/>
    <property type="molecule type" value="Genomic_DNA"/>
</dbReference>